<evidence type="ECO:0000313" key="2">
    <source>
        <dbReference type="Proteomes" id="UP000023152"/>
    </source>
</evidence>
<dbReference type="EMBL" id="ASPP01038847">
    <property type="protein sequence ID" value="ETO01239.1"/>
    <property type="molecule type" value="Genomic_DNA"/>
</dbReference>
<feature type="non-terminal residue" evidence="1">
    <location>
        <position position="1"/>
    </location>
</feature>
<organism evidence="1 2">
    <name type="scientific">Reticulomyxa filosa</name>
    <dbReference type="NCBI Taxonomy" id="46433"/>
    <lineage>
        <taxon>Eukaryota</taxon>
        <taxon>Sar</taxon>
        <taxon>Rhizaria</taxon>
        <taxon>Retaria</taxon>
        <taxon>Foraminifera</taxon>
        <taxon>Monothalamids</taxon>
        <taxon>Reticulomyxidae</taxon>
        <taxon>Reticulomyxa</taxon>
    </lineage>
</organism>
<evidence type="ECO:0000313" key="1">
    <source>
        <dbReference type="EMBL" id="ETO01239.1"/>
    </source>
</evidence>
<reference evidence="1 2" key="1">
    <citation type="journal article" date="2013" name="Curr. Biol.">
        <title>The Genome of the Foraminiferan Reticulomyxa filosa.</title>
        <authorList>
            <person name="Glockner G."/>
            <person name="Hulsmann N."/>
            <person name="Schleicher M."/>
            <person name="Noegel A.A."/>
            <person name="Eichinger L."/>
            <person name="Gallinger C."/>
            <person name="Pawlowski J."/>
            <person name="Sierra R."/>
            <person name="Euteneuer U."/>
            <person name="Pillet L."/>
            <person name="Moustafa A."/>
            <person name="Platzer M."/>
            <person name="Groth M."/>
            <person name="Szafranski K."/>
            <person name="Schliwa M."/>
        </authorList>
    </citation>
    <scope>NUCLEOTIDE SEQUENCE [LARGE SCALE GENOMIC DNA]</scope>
</reference>
<name>X6LHZ3_RETFI</name>
<gene>
    <name evidence="1" type="ORF">RFI_36201</name>
</gene>
<proteinExistence type="predicted"/>
<accession>X6LHZ3</accession>
<keyword evidence="2" id="KW-1185">Reference proteome</keyword>
<protein>
    <submittedName>
        <fullName evidence="1">Uncharacterized protein</fullName>
    </submittedName>
</protein>
<sequence>IKFNIETPRLRYLKMTTEPTKQNKKCQLEKLPTVVFTFTKRSNIVVNQKTTIKLSRDLQKNIGKTYEQLLKMMHTSKSQRLTSWSCALTEIVQGIVQNINAGSDKHIICRVSDSKYKMKKVFVKGIGHEEDIDNIKPVRLKKIN</sequence>
<dbReference type="Proteomes" id="UP000023152">
    <property type="component" value="Unassembled WGS sequence"/>
</dbReference>
<dbReference type="AlphaFoldDB" id="X6LHZ3"/>
<comment type="caution">
    <text evidence="1">The sequence shown here is derived from an EMBL/GenBank/DDBJ whole genome shotgun (WGS) entry which is preliminary data.</text>
</comment>